<dbReference type="OrthoDB" id="10651033at2759"/>
<feature type="region of interest" description="Disordered" evidence="1">
    <location>
        <begin position="449"/>
        <end position="595"/>
    </location>
</feature>
<feature type="compositionally biased region" description="Basic and acidic residues" evidence="1">
    <location>
        <begin position="794"/>
        <end position="805"/>
    </location>
</feature>
<feature type="compositionally biased region" description="Gly residues" evidence="1">
    <location>
        <begin position="254"/>
        <end position="265"/>
    </location>
</feature>
<feature type="compositionally biased region" description="Basic residues" evidence="1">
    <location>
        <begin position="456"/>
        <end position="471"/>
    </location>
</feature>
<reference evidence="2 3" key="1">
    <citation type="journal article" date="2019" name="Nat. Ecol. Evol.">
        <title>Megaphylogeny resolves global patterns of mushroom evolution.</title>
        <authorList>
            <person name="Varga T."/>
            <person name="Krizsan K."/>
            <person name="Foldi C."/>
            <person name="Dima B."/>
            <person name="Sanchez-Garcia M."/>
            <person name="Sanchez-Ramirez S."/>
            <person name="Szollosi G.J."/>
            <person name="Szarkandi J.G."/>
            <person name="Papp V."/>
            <person name="Albert L."/>
            <person name="Andreopoulos W."/>
            <person name="Angelini C."/>
            <person name="Antonin V."/>
            <person name="Barry K.W."/>
            <person name="Bougher N.L."/>
            <person name="Buchanan P."/>
            <person name="Buyck B."/>
            <person name="Bense V."/>
            <person name="Catcheside P."/>
            <person name="Chovatia M."/>
            <person name="Cooper J."/>
            <person name="Damon W."/>
            <person name="Desjardin D."/>
            <person name="Finy P."/>
            <person name="Geml J."/>
            <person name="Haridas S."/>
            <person name="Hughes K."/>
            <person name="Justo A."/>
            <person name="Karasinski D."/>
            <person name="Kautmanova I."/>
            <person name="Kiss B."/>
            <person name="Kocsube S."/>
            <person name="Kotiranta H."/>
            <person name="LaButti K.M."/>
            <person name="Lechner B.E."/>
            <person name="Liimatainen K."/>
            <person name="Lipzen A."/>
            <person name="Lukacs Z."/>
            <person name="Mihaltcheva S."/>
            <person name="Morgado L.N."/>
            <person name="Niskanen T."/>
            <person name="Noordeloos M.E."/>
            <person name="Ohm R.A."/>
            <person name="Ortiz-Santana B."/>
            <person name="Ovrebo C."/>
            <person name="Racz N."/>
            <person name="Riley R."/>
            <person name="Savchenko A."/>
            <person name="Shiryaev A."/>
            <person name="Soop K."/>
            <person name="Spirin V."/>
            <person name="Szebenyi C."/>
            <person name="Tomsovsky M."/>
            <person name="Tulloss R.E."/>
            <person name="Uehling J."/>
            <person name="Grigoriev I.V."/>
            <person name="Vagvolgyi C."/>
            <person name="Papp T."/>
            <person name="Martin F.M."/>
            <person name="Miettinen O."/>
            <person name="Hibbett D.S."/>
            <person name="Nagy L.G."/>
        </authorList>
    </citation>
    <scope>NUCLEOTIDE SEQUENCE [LARGE SCALE GENOMIC DNA]</scope>
    <source>
        <strain evidence="2 3">CBS 962.96</strain>
    </source>
</reference>
<gene>
    <name evidence="2" type="ORF">K435DRAFT_417434</name>
</gene>
<feature type="region of interest" description="Disordered" evidence="1">
    <location>
        <begin position="657"/>
        <end position="885"/>
    </location>
</feature>
<dbReference type="Proteomes" id="UP000297245">
    <property type="component" value="Unassembled WGS sequence"/>
</dbReference>
<evidence type="ECO:0000256" key="1">
    <source>
        <dbReference type="SAM" id="MobiDB-lite"/>
    </source>
</evidence>
<feature type="compositionally biased region" description="Gly residues" evidence="1">
    <location>
        <begin position="874"/>
        <end position="885"/>
    </location>
</feature>
<feature type="compositionally biased region" description="Basic residues" evidence="1">
    <location>
        <begin position="224"/>
        <end position="234"/>
    </location>
</feature>
<feature type="compositionally biased region" description="Gly residues" evidence="1">
    <location>
        <begin position="501"/>
        <end position="511"/>
    </location>
</feature>
<dbReference type="AlphaFoldDB" id="A0A4S8MUK3"/>
<evidence type="ECO:0000313" key="2">
    <source>
        <dbReference type="EMBL" id="THV06943.1"/>
    </source>
</evidence>
<feature type="compositionally biased region" description="Acidic residues" evidence="1">
    <location>
        <begin position="198"/>
        <end position="210"/>
    </location>
</feature>
<feature type="compositionally biased region" description="Polar residues" evidence="1">
    <location>
        <begin position="545"/>
        <end position="554"/>
    </location>
</feature>
<protein>
    <submittedName>
        <fullName evidence="2">Uncharacterized protein</fullName>
    </submittedName>
</protein>
<feature type="region of interest" description="Disordered" evidence="1">
    <location>
        <begin position="190"/>
        <end position="416"/>
    </location>
</feature>
<evidence type="ECO:0000313" key="3">
    <source>
        <dbReference type="Proteomes" id="UP000297245"/>
    </source>
</evidence>
<sequence>MPSSTPTTPTQSTTFFSNNTKSNPDPIITNRTPSRKSSSSSTSEERGPETPPITHPNSPYSNSSTSSSRGGGGAYPRLPNTPFATDPLDPASRRGSTNALRASVLNVFVELGAVNGSNSQYTDWMFGGLPGWEEGQQNSYASSQNPPTNIRSLGAGVRFQSGSRFRERLDSRGSSMALLDGYIRLTRNAGGQIREGSESEEEEEEEEEEERGWARSTRFFKSGSKSRTRSKSRQRKDTNKERDIKFKDAPVIPRGGGGGGGGEGEAGGDRSAKRKSVWRKSLRASGYESDGAAVSVSTSLKRTFTKSTKPNNNAVVTHTRKEDISRPLPQRRSGVPSGVNQMGPLTPTTPSSSGGGGSTSKDGKQQQQQQQQPTTEGLPIPSYTTPFPLLTASLAPLTRSSSHDDANPRTNRQSLQTLNTLNTLVLEEAWDKVDPLTTVDFQTLDTFENPFVGTGKLKKKPPKGKKQRGRTSGRDYRGGDDGDDDISPDLPPVPVVVASGSGSGFSSGSGSGPTTPNKKNKKPRKNPPNMIELPLQDQGAPIPVTDTSTVSTPRTPLPFPGVSTTSEGGSPTRRMGATGSDGYPGPQGVAATATATATATPSLSVSEANASDGHSYGYGHGEGGASVGATTGGSGVGASGSGSGGGGGLFSRLARPFLSSQTSSKRSIKISKATQPPAQVLADANMGMSNMGMGMGVGSGPTTPKSTNTNTGSGGGRTPRTPQSPVNVNQDRDRDRDRVSEDSVASNASNASNTSNASAVAPSDVSDRLPNLSTASVASASSRPGTPLSPLSRALERGSLEEAKMRKVPPVVTSGIGIGVGIGGGGGGMSRSVSGSGSINGSGSGSRGGTVPPTPSSSVAFPRVSTESNTEVGGWRGGVESGWVD</sequence>
<accession>A0A4S8MUK3</accession>
<feature type="compositionally biased region" description="Polar residues" evidence="1">
    <location>
        <begin position="771"/>
        <end position="784"/>
    </location>
</feature>
<feature type="compositionally biased region" description="Basic and acidic residues" evidence="1">
    <location>
        <begin position="235"/>
        <end position="248"/>
    </location>
</feature>
<feature type="compositionally biased region" description="Basic residues" evidence="1">
    <location>
        <begin position="272"/>
        <end position="282"/>
    </location>
</feature>
<feature type="compositionally biased region" description="Gly residues" evidence="1">
    <location>
        <begin position="816"/>
        <end position="829"/>
    </location>
</feature>
<feature type="region of interest" description="Disordered" evidence="1">
    <location>
        <begin position="1"/>
        <end position="95"/>
    </location>
</feature>
<feature type="compositionally biased region" description="Polar residues" evidence="1">
    <location>
        <begin position="295"/>
        <end position="316"/>
    </location>
</feature>
<feature type="compositionally biased region" description="Low complexity" evidence="1">
    <location>
        <begin position="365"/>
        <end position="379"/>
    </location>
</feature>
<feature type="compositionally biased region" description="Low complexity" evidence="1">
    <location>
        <begin position="58"/>
        <end position="68"/>
    </location>
</feature>
<proteinExistence type="predicted"/>
<name>A0A4S8MUK3_DENBC</name>
<feature type="compositionally biased region" description="Low complexity" evidence="1">
    <location>
        <begin position="31"/>
        <end position="42"/>
    </location>
</feature>
<organism evidence="2 3">
    <name type="scientific">Dendrothele bispora (strain CBS 962.96)</name>
    <dbReference type="NCBI Taxonomy" id="1314807"/>
    <lineage>
        <taxon>Eukaryota</taxon>
        <taxon>Fungi</taxon>
        <taxon>Dikarya</taxon>
        <taxon>Basidiomycota</taxon>
        <taxon>Agaricomycotina</taxon>
        <taxon>Agaricomycetes</taxon>
        <taxon>Agaricomycetidae</taxon>
        <taxon>Agaricales</taxon>
        <taxon>Agaricales incertae sedis</taxon>
        <taxon>Dendrothele</taxon>
    </lineage>
</organism>
<keyword evidence="3" id="KW-1185">Reference proteome</keyword>
<feature type="compositionally biased region" description="Low complexity" evidence="1">
    <location>
        <begin position="343"/>
        <end position="352"/>
    </location>
</feature>
<feature type="compositionally biased region" description="Low complexity" evidence="1">
    <location>
        <begin position="1"/>
        <end position="24"/>
    </location>
</feature>
<feature type="compositionally biased region" description="Low complexity" evidence="1">
    <location>
        <begin position="743"/>
        <end position="761"/>
    </location>
</feature>
<feature type="compositionally biased region" description="Low complexity" evidence="1">
    <location>
        <begin position="700"/>
        <end position="711"/>
    </location>
</feature>
<feature type="compositionally biased region" description="Gly residues" evidence="1">
    <location>
        <begin position="838"/>
        <end position="848"/>
    </location>
</feature>
<dbReference type="EMBL" id="ML179040">
    <property type="protein sequence ID" value="THV06943.1"/>
    <property type="molecule type" value="Genomic_DNA"/>
</dbReference>
<feature type="compositionally biased region" description="Basic and acidic residues" evidence="1">
    <location>
        <begin position="730"/>
        <end position="741"/>
    </location>
</feature>